<dbReference type="SUPFAM" id="SSF54160">
    <property type="entry name" value="Chromo domain-like"/>
    <property type="match status" value="1"/>
</dbReference>
<dbReference type="InterPro" id="IPR023780">
    <property type="entry name" value="Chromo_domain"/>
</dbReference>
<feature type="region of interest" description="Disordered" evidence="1">
    <location>
        <begin position="22"/>
        <end position="47"/>
    </location>
</feature>
<evidence type="ECO:0000256" key="1">
    <source>
        <dbReference type="SAM" id="MobiDB-lite"/>
    </source>
</evidence>
<dbReference type="GO" id="GO:0006338">
    <property type="term" value="P:chromatin remodeling"/>
    <property type="evidence" value="ECO:0007669"/>
    <property type="project" value="UniProtKB-ARBA"/>
</dbReference>
<organism evidence="3 4">
    <name type="scientific">Austropuccinia psidii MF-1</name>
    <dbReference type="NCBI Taxonomy" id="1389203"/>
    <lineage>
        <taxon>Eukaryota</taxon>
        <taxon>Fungi</taxon>
        <taxon>Dikarya</taxon>
        <taxon>Basidiomycota</taxon>
        <taxon>Pucciniomycotina</taxon>
        <taxon>Pucciniomycetes</taxon>
        <taxon>Pucciniales</taxon>
        <taxon>Sphaerophragmiaceae</taxon>
        <taxon>Austropuccinia</taxon>
    </lineage>
</organism>
<dbReference type="CDD" id="cd00024">
    <property type="entry name" value="CD_CSD"/>
    <property type="match status" value="1"/>
</dbReference>
<dbReference type="OrthoDB" id="5376140at2759"/>
<dbReference type="AlphaFoldDB" id="A0A9Q3C3N8"/>
<protein>
    <recommendedName>
        <fullName evidence="2">Chromo domain-containing protein</fullName>
    </recommendedName>
</protein>
<evidence type="ECO:0000259" key="2">
    <source>
        <dbReference type="PROSITE" id="PS50013"/>
    </source>
</evidence>
<name>A0A9Q3C3N8_9BASI</name>
<dbReference type="Proteomes" id="UP000765509">
    <property type="component" value="Unassembled WGS sequence"/>
</dbReference>
<keyword evidence="4" id="KW-1185">Reference proteome</keyword>
<reference evidence="3" key="1">
    <citation type="submission" date="2021-03" db="EMBL/GenBank/DDBJ databases">
        <title>Draft genome sequence of rust myrtle Austropuccinia psidii MF-1, a brazilian biotype.</title>
        <authorList>
            <person name="Quecine M.C."/>
            <person name="Pachon D.M.R."/>
            <person name="Bonatelli M.L."/>
            <person name="Correr F.H."/>
            <person name="Franceschini L.M."/>
            <person name="Leite T.F."/>
            <person name="Margarido G.R.A."/>
            <person name="Almeida C.A."/>
            <person name="Ferrarezi J.A."/>
            <person name="Labate C.A."/>
        </authorList>
    </citation>
    <scope>NUCLEOTIDE SEQUENCE</scope>
    <source>
        <strain evidence="3">MF-1</strain>
    </source>
</reference>
<comment type="caution">
    <text evidence="3">The sequence shown here is derived from an EMBL/GenBank/DDBJ whole genome shotgun (WGS) entry which is preliminary data.</text>
</comment>
<feature type="compositionally biased region" description="Gly residues" evidence="1">
    <location>
        <begin position="35"/>
        <end position="44"/>
    </location>
</feature>
<gene>
    <name evidence="3" type="ORF">O181_016088</name>
</gene>
<proteinExistence type="predicted"/>
<dbReference type="EMBL" id="AVOT02004447">
    <property type="protein sequence ID" value="MBW0476373.1"/>
    <property type="molecule type" value="Genomic_DNA"/>
</dbReference>
<feature type="compositionally biased region" description="Low complexity" evidence="1">
    <location>
        <begin position="24"/>
        <end position="34"/>
    </location>
</feature>
<sequence length="104" mass="11456">MEVSKTCIPCVLIRTSQAISYPKPTSISTTTSPSGGAGQMGSGSGYRLNLKRGKLWYIVEWKGFSDDPERTTWEPDSNLTSLPDLVKDFHTLHPDKPGKNTSRV</sequence>
<dbReference type="InterPro" id="IPR016197">
    <property type="entry name" value="Chromo-like_dom_sf"/>
</dbReference>
<evidence type="ECO:0000313" key="4">
    <source>
        <dbReference type="Proteomes" id="UP000765509"/>
    </source>
</evidence>
<feature type="domain" description="Chromo" evidence="2">
    <location>
        <begin position="51"/>
        <end position="101"/>
    </location>
</feature>
<dbReference type="InterPro" id="IPR000953">
    <property type="entry name" value="Chromo/chromo_shadow_dom"/>
</dbReference>
<dbReference type="PROSITE" id="PS50013">
    <property type="entry name" value="CHROMO_2"/>
    <property type="match status" value="1"/>
</dbReference>
<dbReference type="Gene3D" id="2.40.50.40">
    <property type="match status" value="1"/>
</dbReference>
<evidence type="ECO:0000313" key="3">
    <source>
        <dbReference type="EMBL" id="MBW0476373.1"/>
    </source>
</evidence>
<dbReference type="Pfam" id="PF00385">
    <property type="entry name" value="Chromo"/>
    <property type="match status" value="1"/>
</dbReference>
<accession>A0A9Q3C3N8</accession>